<proteinExistence type="predicted"/>
<evidence type="ECO:0000313" key="2">
    <source>
        <dbReference type="Proteomes" id="UP000193467"/>
    </source>
</evidence>
<gene>
    <name evidence="1" type="ORF">BCR35DRAFT_333098</name>
</gene>
<dbReference type="SUPFAM" id="SSF52047">
    <property type="entry name" value="RNI-like"/>
    <property type="match status" value="1"/>
</dbReference>
<dbReference type="InParanoid" id="A0A1Y2EUP6"/>
<protein>
    <recommendedName>
        <fullName evidence="3">F-box domain-containing protein</fullName>
    </recommendedName>
</protein>
<dbReference type="AlphaFoldDB" id="A0A1Y2EUP6"/>
<name>A0A1Y2EUP6_9BASI</name>
<organism evidence="1 2">
    <name type="scientific">Leucosporidium creatinivorum</name>
    <dbReference type="NCBI Taxonomy" id="106004"/>
    <lineage>
        <taxon>Eukaryota</taxon>
        <taxon>Fungi</taxon>
        <taxon>Dikarya</taxon>
        <taxon>Basidiomycota</taxon>
        <taxon>Pucciniomycotina</taxon>
        <taxon>Microbotryomycetes</taxon>
        <taxon>Leucosporidiales</taxon>
        <taxon>Leucosporidium</taxon>
    </lineage>
</organism>
<reference evidence="1 2" key="1">
    <citation type="submission" date="2016-07" db="EMBL/GenBank/DDBJ databases">
        <title>Pervasive Adenine N6-methylation of Active Genes in Fungi.</title>
        <authorList>
            <consortium name="DOE Joint Genome Institute"/>
            <person name="Mondo S.J."/>
            <person name="Dannebaum R.O."/>
            <person name="Kuo R.C."/>
            <person name="Labutti K."/>
            <person name="Haridas S."/>
            <person name="Kuo A."/>
            <person name="Salamov A."/>
            <person name="Ahrendt S.R."/>
            <person name="Lipzen A."/>
            <person name="Sullivan W."/>
            <person name="Andreopoulos W.B."/>
            <person name="Clum A."/>
            <person name="Lindquist E."/>
            <person name="Daum C."/>
            <person name="Ramamoorthy G.K."/>
            <person name="Gryganskyi A."/>
            <person name="Culley D."/>
            <person name="Magnuson J.K."/>
            <person name="James T.Y."/>
            <person name="O'Malley M.A."/>
            <person name="Stajich J.E."/>
            <person name="Spatafora J.W."/>
            <person name="Visel A."/>
            <person name="Grigoriev I.V."/>
        </authorList>
    </citation>
    <scope>NUCLEOTIDE SEQUENCE [LARGE SCALE GENOMIC DNA]</scope>
    <source>
        <strain evidence="1 2">62-1032</strain>
    </source>
</reference>
<evidence type="ECO:0000313" key="1">
    <source>
        <dbReference type="EMBL" id="ORY75293.1"/>
    </source>
</evidence>
<accession>A0A1Y2EUP6</accession>
<comment type="caution">
    <text evidence="1">The sequence shown here is derived from an EMBL/GenBank/DDBJ whole genome shotgun (WGS) entry which is preliminary data.</text>
</comment>
<dbReference type="Proteomes" id="UP000193467">
    <property type="component" value="Unassembled WGS sequence"/>
</dbReference>
<dbReference type="EMBL" id="MCGR01000038">
    <property type="protein sequence ID" value="ORY75293.1"/>
    <property type="molecule type" value="Genomic_DNA"/>
</dbReference>
<evidence type="ECO:0008006" key="3">
    <source>
        <dbReference type="Google" id="ProtNLM"/>
    </source>
</evidence>
<keyword evidence="2" id="KW-1185">Reference proteome</keyword>
<sequence length="391" mass="43919">MSDLAPFPPPSVLFPASNNNPETSSKIPLDILIQIFDRAASVTEINERGRLAARLCLVCKLLLPYAQQMLYRAPNLEFMSIPRYDDNATLRTESNSPLLRRTLTESPHLASLVRRFDIWTEVSDVPLRRHARNCGTVEAELAKLFSLPLSIRSLELNDREAFPGARGGADLTESMAAAVCSHAAWLDQLEDLKMDCSGDKFSTLLGALPNLRRLAIPTDLVFKSRQFYPRKELAVPLISFEMNCGSSDVFWQCLYNSTQSLRLLTISAGLLDSDGLYDDLETFVNLDTVYIKVEGDRDHRIDYEDVASRLADLPSLGTLRLSYYCGVPSVLPSSVHTLQLHDPNFNVSDLVKLITGEDHGLRKLEVIRSKWTATQRLITACRDMNVELKFR</sequence>